<feature type="compositionally biased region" description="Polar residues" evidence="1">
    <location>
        <begin position="1"/>
        <end position="12"/>
    </location>
</feature>
<dbReference type="InterPro" id="IPR023674">
    <property type="entry name" value="Ribosomal_uL1-like"/>
</dbReference>
<dbReference type="GO" id="GO:0005840">
    <property type="term" value="C:ribosome"/>
    <property type="evidence" value="ECO:0007669"/>
    <property type="project" value="UniProtKB-KW"/>
</dbReference>
<dbReference type="FunCoup" id="A0A1Y2APJ0">
    <property type="interactions" value="532"/>
</dbReference>
<feature type="compositionally biased region" description="Basic and acidic residues" evidence="1">
    <location>
        <begin position="363"/>
        <end position="373"/>
    </location>
</feature>
<dbReference type="InParanoid" id="A0A1Y2APJ0"/>
<proteinExistence type="predicted"/>
<name>A0A1Y2APJ0_9TREE</name>
<feature type="region of interest" description="Disordered" evidence="1">
    <location>
        <begin position="1"/>
        <end position="23"/>
    </location>
</feature>
<organism evidence="2 3">
    <name type="scientific">Naematelia encephala</name>
    <dbReference type="NCBI Taxonomy" id="71784"/>
    <lineage>
        <taxon>Eukaryota</taxon>
        <taxon>Fungi</taxon>
        <taxon>Dikarya</taxon>
        <taxon>Basidiomycota</taxon>
        <taxon>Agaricomycotina</taxon>
        <taxon>Tremellomycetes</taxon>
        <taxon>Tremellales</taxon>
        <taxon>Naemateliaceae</taxon>
        <taxon>Naematelia</taxon>
    </lineage>
</organism>
<protein>
    <submittedName>
        <fullName evidence="2">Ribosomal protein L1p/L10e family-domain-containing protein</fullName>
    </submittedName>
</protein>
<feature type="region of interest" description="Disordered" evidence="1">
    <location>
        <begin position="270"/>
        <end position="373"/>
    </location>
</feature>
<dbReference type="OrthoDB" id="10251727at2759"/>
<dbReference type="STRING" id="71784.A0A1Y2APJ0"/>
<dbReference type="Proteomes" id="UP000193986">
    <property type="component" value="Unassembled WGS sequence"/>
</dbReference>
<keyword evidence="2" id="KW-0689">Ribosomal protein</keyword>
<dbReference type="CDD" id="cd00403">
    <property type="entry name" value="Ribosomal_L1"/>
    <property type="match status" value="1"/>
</dbReference>
<dbReference type="Pfam" id="PF00687">
    <property type="entry name" value="Ribosomal_L1"/>
    <property type="match status" value="1"/>
</dbReference>
<keyword evidence="2" id="KW-0687">Ribonucleoprotein</keyword>
<feature type="compositionally biased region" description="Basic and acidic residues" evidence="1">
    <location>
        <begin position="286"/>
        <end position="332"/>
    </location>
</feature>
<dbReference type="AlphaFoldDB" id="A0A1Y2APJ0"/>
<sequence>MSKKATQPTSSKRPIEPLPPTFSTGQAQKAVEALLAHHAKISEERQATELLSREESVWLVVNTKRGSTRKGMKPVRIQLPHPPLPPPPTTSICLITKPPQRTYKDLLSSPEHNIKFINRVVDTDKLRGKWKPFEARRNLARENDLFLCDERVVPSMPGLLGKIFFDAKKQPIPVNLQRKDLKAELGRAISSTYFHPSTGTSHSIRIATPPTSTSTQTVENILAALPSVIALIPEGWENVLSIGIKMSSSALLPVWTSKLSGRFDKPVKDVEMDGEKKDAKGKKRKADTDTDKDKAVVPENKGKEGKKVKAGEQEKVTDKKTKVVEPIKKAKTVEPVGTPSSKAAKIGSKDRKKTSSAGAAGKKLKEGAVGRAK</sequence>
<feature type="compositionally biased region" description="Pro residues" evidence="1">
    <location>
        <begin position="80"/>
        <end position="89"/>
    </location>
</feature>
<comment type="caution">
    <text evidence="2">The sequence shown here is derived from an EMBL/GenBank/DDBJ whole genome shotgun (WGS) entry which is preliminary data.</text>
</comment>
<evidence type="ECO:0000313" key="3">
    <source>
        <dbReference type="Proteomes" id="UP000193986"/>
    </source>
</evidence>
<evidence type="ECO:0000256" key="1">
    <source>
        <dbReference type="SAM" id="MobiDB-lite"/>
    </source>
</evidence>
<gene>
    <name evidence="2" type="ORF">BCR39DRAFT_547737</name>
</gene>
<dbReference type="InterPro" id="IPR016095">
    <property type="entry name" value="Ribosomal_uL1_3-a/b-sand"/>
</dbReference>
<keyword evidence="3" id="KW-1185">Reference proteome</keyword>
<accession>A0A1Y2APJ0</accession>
<reference evidence="2 3" key="1">
    <citation type="submission" date="2016-07" db="EMBL/GenBank/DDBJ databases">
        <title>Pervasive Adenine N6-methylation of Active Genes in Fungi.</title>
        <authorList>
            <consortium name="DOE Joint Genome Institute"/>
            <person name="Mondo S.J."/>
            <person name="Dannebaum R.O."/>
            <person name="Kuo R.C."/>
            <person name="Labutti K."/>
            <person name="Haridas S."/>
            <person name="Kuo A."/>
            <person name="Salamov A."/>
            <person name="Ahrendt S.R."/>
            <person name="Lipzen A."/>
            <person name="Sullivan W."/>
            <person name="Andreopoulos W.B."/>
            <person name="Clum A."/>
            <person name="Lindquist E."/>
            <person name="Daum C."/>
            <person name="Ramamoorthy G.K."/>
            <person name="Gryganskyi A."/>
            <person name="Culley D."/>
            <person name="Magnuson J.K."/>
            <person name="James T.Y."/>
            <person name="O'Malley M.A."/>
            <person name="Stajich J.E."/>
            <person name="Spatafora J.W."/>
            <person name="Visel A."/>
            <person name="Grigoriev I.V."/>
        </authorList>
    </citation>
    <scope>NUCLEOTIDE SEQUENCE [LARGE SCALE GENOMIC DNA]</scope>
    <source>
        <strain evidence="2 3">68-887.2</strain>
    </source>
</reference>
<evidence type="ECO:0000313" key="2">
    <source>
        <dbReference type="EMBL" id="ORY24127.1"/>
    </source>
</evidence>
<dbReference type="EMBL" id="MCFC01000071">
    <property type="protein sequence ID" value="ORY24127.1"/>
    <property type="molecule type" value="Genomic_DNA"/>
</dbReference>
<dbReference type="Gene3D" id="3.40.50.790">
    <property type="match status" value="1"/>
</dbReference>
<feature type="region of interest" description="Disordered" evidence="1">
    <location>
        <begin position="69"/>
        <end position="90"/>
    </location>
</feature>
<dbReference type="SUPFAM" id="SSF56808">
    <property type="entry name" value="Ribosomal protein L1"/>
    <property type="match status" value="1"/>
</dbReference>
<dbReference type="InterPro" id="IPR028364">
    <property type="entry name" value="Ribosomal_uL1/biogenesis"/>
</dbReference>